<dbReference type="PANTHER" id="PTHR37418">
    <property type="entry name" value="3-KETO-5-AMINOHEXANOATE CLEAVAGE ENZYME-RELATED"/>
    <property type="match status" value="1"/>
</dbReference>
<name>A0ABY4W0H1_9PROT</name>
<evidence type="ECO:0000256" key="1">
    <source>
        <dbReference type="ARBA" id="ARBA00001947"/>
    </source>
</evidence>
<dbReference type="Proteomes" id="UP001056291">
    <property type="component" value="Chromosome"/>
</dbReference>
<gene>
    <name evidence="5" type="ORF">NBZ79_15805</name>
</gene>
<dbReference type="InterPro" id="IPR013785">
    <property type="entry name" value="Aldolase_TIM"/>
</dbReference>
<dbReference type="Pfam" id="PF05853">
    <property type="entry name" value="BKACE"/>
    <property type="match status" value="1"/>
</dbReference>
<dbReference type="RefSeq" id="WP_251933511.1">
    <property type="nucleotide sequence ID" value="NZ_CP098747.1"/>
</dbReference>
<sequence>MKNQVSVEDSVSSPVVLTVAPNGARKTKADHPALPISPLDLAVEADLCRREGAAMIHLHVRDEQNGHTLDVGKYRDATAAIRDRVGDDIVIQATTEAVGIYSAEQQMEMVLELQPEAVSLAIKELVPPGEEEKARSFFAEMKSLNIMPQFILYSAEDLKRYQALAADGVILDKYPFLLYVLGRYTEGQKSHPMDLLPFIALTPKESAWAVCAFGSLEHTTISCALAMGGHVRVGFENNMLLKDGRQATCNADLVRQARDVAMAIGRPISTAADIRAKFCGMPEG</sequence>
<evidence type="ECO:0000256" key="4">
    <source>
        <dbReference type="ARBA" id="ARBA00022833"/>
    </source>
</evidence>
<keyword evidence="6" id="KW-1185">Reference proteome</keyword>
<evidence type="ECO:0000256" key="2">
    <source>
        <dbReference type="ARBA" id="ARBA00022679"/>
    </source>
</evidence>
<dbReference type="PANTHER" id="PTHR37418:SF2">
    <property type="entry name" value="3-KETO-5-AMINOHEXANOATE CLEAVAGE ENZYME"/>
    <property type="match status" value="1"/>
</dbReference>
<evidence type="ECO:0000256" key="3">
    <source>
        <dbReference type="ARBA" id="ARBA00022723"/>
    </source>
</evidence>
<accession>A0ABY4W0H1</accession>
<evidence type="ECO:0000313" key="5">
    <source>
        <dbReference type="EMBL" id="USG60630.1"/>
    </source>
</evidence>
<comment type="cofactor">
    <cofactor evidence="1">
        <name>Zn(2+)</name>
        <dbReference type="ChEBI" id="CHEBI:29105"/>
    </cofactor>
</comment>
<keyword evidence="4" id="KW-0862">Zinc</keyword>
<evidence type="ECO:0000313" key="6">
    <source>
        <dbReference type="Proteomes" id="UP001056291"/>
    </source>
</evidence>
<reference evidence="5" key="1">
    <citation type="submission" date="2022-06" db="EMBL/GenBank/DDBJ databases">
        <title>Sneathiella actinostolidae sp. nov., isolated from a sea anemonein the Western Pacific Ocean.</title>
        <authorList>
            <person name="Wei M.J."/>
        </authorList>
    </citation>
    <scope>NUCLEOTIDE SEQUENCE</scope>
    <source>
        <strain evidence="5">PHK-P5</strain>
    </source>
</reference>
<keyword evidence="2" id="KW-0808">Transferase</keyword>
<dbReference type="Gene3D" id="3.20.20.70">
    <property type="entry name" value="Aldolase class I"/>
    <property type="match status" value="1"/>
</dbReference>
<protein>
    <submittedName>
        <fullName evidence="5">3-keto-5-aminohexanoate cleavage protein</fullName>
    </submittedName>
</protein>
<dbReference type="EMBL" id="CP098747">
    <property type="protein sequence ID" value="USG60630.1"/>
    <property type="molecule type" value="Genomic_DNA"/>
</dbReference>
<proteinExistence type="predicted"/>
<dbReference type="InterPro" id="IPR008567">
    <property type="entry name" value="BKACE"/>
</dbReference>
<organism evidence="5 6">
    <name type="scientific">Sneathiella marina</name>
    <dbReference type="NCBI Taxonomy" id="2950108"/>
    <lineage>
        <taxon>Bacteria</taxon>
        <taxon>Pseudomonadati</taxon>
        <taxon>Pseudomonadota</taxon>
        <taxon>Alphaproteobacteria</taxon>
        <taxon>Sneathiellales</taxon>
        <taxon>Sneathiellaceae</taxon>
        <taxon>Sneathiella</taxon>
    </lineage>
</organism>
<keyword evidence="3" id="KW-0479">Metal-binding</keyword>